<reference evidence="2" key="1">
    <citation type="submission" date="2019-09" db="EMBL/GenBank/DDBJ databases">
        <authorList>
            <person name="Teo W.F.A."/>
            <person name="Duangmal K."/>
        </authorList>
    </citation>
    <scope>NUCLEOTIDE SEQUENCE [LARGE SCALE GENOMIC DNA]</scope>
    <source>
        <strain evidence="2">K81G1</strain>
    </source>
</reference>
<proteinExistence type="predicted"/>
<gene>
    <name evidence="2" type="ORF">FPZ12_019035</name>
</gene>
<dbReference type="InterPro" id="IPR004360">
    <property type="entry name" value="Glyas_Fos-R_dOase_dom"/>
</dbReference>
<name>A0A5N0V0I6_9PSEU</name>
<evidence type="ECO:0000259" key="1">
    <source>
        <dbReference type="PROSITE" id="PS51819"/>
    </source>
</evidence>
<dbReference type="RefSeq" id="WP_144752720.1">
    <property type="nucleotide sequence ID" value="NZ_VMNW02000026.1"/>
</dbReference>
<evidence type="ECO:0000313" key="2">
    <source>
        <dbReference type="EMBL" id="KAA9159987.1"/>
    </source>
</evidence>
<dbReference type="InterPro" id="IPR029068">
    <property type="entry name" value="Glyas_Bleomycin-R_OHBP_Dase"/>
</dbReference>
<dbReference type="EMBL" id="VMNW02000026">
    <property type="protein sequence ID" value="KAA9159987.1"/>
    <property type="molecule type" value="Genomic_DNA"/>
</dbReference>
<dbReference type="SUPFAM" id="SSF54593">
    <property type="entry name" value="Glyoxalase/Bleomycin resistance protein/Dihydroxybiphenyl dioxygenase"/>
    <property type="match status" value="1"/>
</dbReference>
<sequence length="144" mass="14860">MEQKVSFVTFATADLDAAREFYVTGLGWTALLDVPGEVLFFQIAPGTVLGMFDAVKFAEDLESAGAPAVSGVTLAHNLNSPGEVDACVAAAERAGATVVKTPQKAAFGGYHGHFADPNGVVWEVAHNPGWTVDASGRVAIGVIG</sequence>
<evidence type="ECO:0000313" key="3">
    <source>
        <dbReference type="Proteomes" id="UP000319769"/>
    </source>
</evidence>
<protein>
    <submittedName>
        <fullName evidence="2">VOC family protein</fullName>
    </submittedName>
</protein>
<dbReference type="PANTHER" id="PTHR36503">
    <property type="entry name" value="BLR2520 PROTEIN"/>
    <property type="match status" value="1"/>
</dbReference>
<comment type="caution">
    <text evidence="2">The sequence shown here is derived from an EMBL/GenBank/DDBJ whole genome shotgun (WGS) entry which is preliminary data.</text>
</comment>
<dbReference type="Gene3D" id="3.10.180.10">
    <property type="entry name" value="2,3-Dihydroxybiphenyl 1,2-Dioxygenase, domain 1"/>
    <property type="match status" value="1"/>
</dbReference>
<dbReference type="Proteomes" id="UP000319769">
    <property type="component" value="Unassembled WGS sequence"/>
</dbReference>
<accession>A0A5N0V0I6</accession>
<organism evidence="2 3">
    <name type="scientific">Amycolatopsis acidicola</name>
    <dbReference type="NCBI Taxonomy" id="2596893"/>
    <lineage>
        <taxon>Bacteria</taxon>
        <taxon>Bacillati</taxon>
        <taxon>Actinomycetota</taxon>
        <taxon>Actinomycetes</taxon>
        <taxon>Pseudonocardiales</taxon>
        <taxon>Pseudonocardiaceae</taxon>
        <taxon>Amycolatopsis</taxon>
    </lineage>
</organism>
<dbReference type="OrthoDB" id="9798430at2"/>
<dbReference type="PROSITE" id="PS51819">
    <property type="entry name" value="VOC"/>
    <property type="match status" value="1"/>
</dbReference>
<dbReference type="AlphaFoldDB" id="A0A5N0V0I6"/>
<feature type="domain" description="VOC" evidence="1">
    <location>
        <begin position="4"/>
        <end position="127"/>
    </location>
</feature>
<dbReference type="InterPro" id="IPR037523">
    <property type="entry name" value="VOC_core"/>
</dbReference>
<dbReference type="Pfam" id="PF00903">
    <property type="entry name" value="Glyoxalase"/>
    <property type="match status" value="1"/>
</dbReference>
<dbReference type="PANTHER" id="PTHR36503:SF1">
    <property type="entry name" value="BLR2520 PROTEIN"/>
    <property type="match status" value="1"/>
</dbReference>
<keyword evidence="3" id="KW-1185">Reference proteome</keyword>